<accession>A0A2T7NNX8</accession>
<name>A0A2T7NNX8_POMCA</name>
<organism evidence="1 2">
    <name type="scientific">Pomacea canaliculata</name>
    <name type="common">Golden apple snail</name>
    <dbReference type="NCBI Taxonomy" id="400727"/>
    <lineage>
        <taxon>Eukaryota</taxon>
        <taxon>Metazoa</taxon>
        <taxon>Spiralia</taxon>
        <taxon>Lophotrochozoa</taxon>
        <taxon>Mollusca</taxon>
        <taxon>Gastropoda</taxon>
        <taxon>Caenogastropoda</taxon>
        <taxon>Architaenioglossa</taxon>
        <taxon>Ampullarioidea</taxon>
        <taxon>Ampullariidae</taxon>
        <taxon>Pomacea</taxon>
    </lineage>
</organism>
<gene>
    <name evidence="1" type="ORF">C0Q70_16138</name>
</gene>
<sequence length="74" mass="8071">MLEISCGAVHVTLIPPAARAGQITAGARREEHGRKEGGGRLPRNGDWERCMVFVGICAFLQWKVFPAVLLLKIA</sequence>
<dbReference type="Proteomes" id="UP000245119">
    <property type="component" value="Linkage Group LG10"/>
</dbReference>
<protein>
    <submittedName>
        <fullName evidence="1">Uncharacterized protein</fullName>
    </submittedName>
</protein>
<dbReference type="EMBL" id="PZQS01000010">
    <property type="protein sequence ID" value="PVD22879.1"/>
    <property type="molecule type" value="Genomic_DNA"/>
</dbReference>
<evidence type="ECO:0000313" key="1">
    <source>
        <dbReference type="EMBL" id="PVD22879.1"/>
    </source>
</evidence>
<comment type="caution">
    <text evidence="1">The sequence shown here is derived from an EMBL/GenBank/DDBJ whole genome shotgun (WGS) entry which is preliminary data.</text>
</comment>
<reference evidence="1 2" key="1">
    <citation type="submission" date="2018-04" db="EMBL/GenBank/DDBJ databases">
        <title>The genome of golden apple snail Pomacea canaliculata provides insight into stress tolerance and invasive adaptation.</title>
        <authorList>
            <person name="Liu C."/>
            <person name="Liu B."/>
            <person name="Ren Y."/>
            <person name="Zhang Y."/>
            <person name="Wang H."/>
            <person name="Li S."/>
            <person name="Jiang F."/>
            <person name="Yin L."/>
            <person name="Zhang G."/>
            <person name="Qian W."/>
            <person name="Fan W."/>
        </authorList>
    </citation>
    <scope>NUCLEOTIDE SEQUENCE [LARGE SCALE GENOMIC DNA]</scope>
    <source>
        <strain evidence="1">SZHN2017</strain>
        <tissue evidence="1">Muscle</tissue>
    </source>
</reference>
<keyword evidence="2" id="KW-1185">Reference proteome</keyword>
<dbReference type="AlphaFoldDB" id="A0A2T7NNX8"/>
<proteinExistence type="predicted"/>
<evidence type="ECO:0000313" key="2">
    <source>
        <dbReference type="Proteomes" id="UP000245119"/>
    </source>
</evidence>